<dbReference type="Proteomes" id="UP000481033">
    <property type="component" value="Unassembled WGS sequence"/>
</dbReference>
<dbReference type="AlphaFoldDB" id="A0A6M0REL9"/>
<sequence length="106" mass="11838">MDNLAGTGIKNIDTSQAIAPLRLAAPLIRQWLIENDSLVYELSAIEDVLVNWLELSIEELATEALYHCLSGDTSQTIGRRTFKDLLDRKPYTELQPATDIDQDHAA</sequence>
<proteinExistence type="predicted"/>
<keyword evidence="2" id="KW-1185">Reference proteome</keyword>
<evidence type="ECO:0000313" key="1">
    <source>
        <dbReference type="EMBL" id="NEZ54313.1"/>
    </source>
</evidence>
<comment type="caution">
    <text evidence="1">The sequence shown here is derived from an EMBL/GenBank/DDBJ whole genome shotgun (WGS) entry which is preliminary data.</text>
</comment>
<reference evidence="1 2" key="1">
    <citation type="journal article" date="2020" name="Microb. Ecol.">
        <title>Ecogenomics of the Marine Benthic Filamentous Cyanobacterium Adonisia.</title>
        <authorList>
            <person name="Walter J.M."/>
            <person name="Coutinho F.H."/>
            <person name="Leomil L."/>
            <person name="Hargreaves P.I."/>
            <person name="Campeao M.E."/>
            <person name="Vieira V.V."/>
            <person name="Silva B.S."/>
            <person name="Fistarol G.O."/>
            <person name="Salomon P.S."/>
            <person name="Sawabe T."/>
            <person name="Mino S."/>
            <person name="Hosokawa M."/>
            <person name="Miyashita H."/>
            <person name="Maruyama F."/>
            <person name="van Verk M.C."/>
            <person name="Dutilh B.E."/>
            <person name="Thompson C.C."/>
            <person name="Thompson F.L."/>
        </authorList>
    </citation>
    <scope>NUCLEOTIDE SEQUENCE [LARGE SCALE GENOMIC DNA]</scope>
    <source>
        <strain evidence="1 2">CCMR0081</strain>
    </source>
</reference>
<gene>
    <name evidence="1" type="ORF">DXZ20_01075</name>
</gene>
<evidence type="ECO:0000313" key="2">
    <source>
        <dbReference type="Proteomes" id="UP000481033"/>
    </source>
</evidence>
<name>A0A6M0REL9_9CYAN</name>
<dbReference type="RefSeq" id="WP_163695840.1">
    <property type="nucleotide sequence ID" value="NZ_QXHD01000003.1"/>
</dbReference>
<organism evidence="1 2">
    <name type="scientific">Adonisia turfae CCMR0081</name>
    <dbReference type="NCBI Taxonomy" id="2292702"/>
    <lineage>
        <taxon>Bacteria</taxon>
        <taxon>Bacillati</taxon>
        <taxon>Cyanobacteriota</taxon>
        <taxon>Adonisia</taxon>
        <taxon>Adonisia turfae</taxon>
    </lineage>
</organism>
<dbReference type="EMBL" id="QXHD01000003">
    <property type="protein sequence ID" value="NEZ54313.1"/>
    <property type="molecule type" value="Genomic_DNA"/>
</dbReference>
<accession>A0A6M0REL9</accession>
<protein>
    <submittedName>
        <fullName evidence="1">Uncharacterized protein</fullName>
    </submittedName>
</protein>